<dbReference type="Pfam" id="PF08239">
    <property type="entry name" value="SH3_3"/>
    <property type="match status" value="1"/>
</dbReference>
<feature type="transmembrane region" description="Helical" evidence="1">
    <location>
        <begin position="153"/>
        <end position="170"/>
    </location>
</feature>
<keyword evidence="1" id="KW-1133">Transmembrane helix</keyword>
<dbReference type="AlphaFoldDB" id="A0A974WF57"/>
<keyword evidence="1" id="KW-0812">Transmembrane</keyword>
<dbReference type="InterPro" id="IPR003646">
    <property type="entry name" value="SH3-like_bac-type"/>
</dbReference>
<evidence type="ECO:0000256" key="2">
    <source>
        <dbReference type="SAM" id="SignalP"/>
    </source>
</evidence>
<dbReference type="KEGG" id="fuv:JR347_17310"/>
<evidence type="ECO:0000313" key="5">
    <source>
        <dbReference type="Proteomes" id="UP000662783"/>
    </source>
</evidence>
<dbReference type="Proteomes" id="UP000662783">
    <property type="component" value="Chromosome"/>
</dbReference>
<keyword evidence="2" id="KW-0732">Signal</keyword>
<dbReference type="RefSeq" id="WP_205721829.1">
    <property type="nucleotide sequence ID" value="NZ_CP070608.1"/>
</dbReference>
<protein>
    <submittedName>
        <fullName evidence="4">SH3 domain-containing protein</fullName>
    </submittedName>
</protein>
<feature type="signal peptide" evidence="2">
    <location>
        <begin position="1"/>
        <end position="19"/>
    </location>
</feature>
<evidence type="ECO:0000256" key="1">
    <source>
        <dbReference type="SAM" id="Phobius"/>
    </source>
</evidence>
<dbReference type="EMBL" id="CP070608">
    <property type="protein sequence ID" value="QSE97318.1"/>
    <property type="molecule type" value="Genomic_DNA"/>
</dbReference>
<sequence length="236" mass="26513">MKRILGLIIVLLCSTGAYSQSLATADSLFNEGKYTESFEIYKTLLEEEKVVSPSMLLKMAYIKEGLGGTSDALYYLNLYYLKTADKKVLFKMEELAQKAGADGYEYNDFEFIQTVFFKYFNTIVLTLISIGILLLAISFYLKFRKGVSPAVPSIFMVFVLALTFVLINFGKQYNRAVVTKSNAYLMSGPSSAAEVLTIIKKGNRVETKGTTDIWTKIESNSKVGYIKTEKLKEVEL</sequence>
<dbReference type="Gene3D" id="2.30.30.40">
    <property type="entry name" value="SH3 Domains"/>
    <property type="match status" value="1"/>
</dbReference>
<keyword evidence="1" id="KW-0472">Membrane</keyword>
<feature type="chain" id="PRO_5037938185" evidence="2">
    <location>
        <begin position="20"/>
        <end position="236"/>
    </location>
</feature>
<dbReference type="PROSITE" id="PS51781">
    <property type="entry name" value="SH3B"/>
    <property type="match status" value="1"/>
</dbReference>
<evidence type="ECO:0000313" key="4">
    <source>
        <dbReference type="EMBL" id="QSE97318.1"/>
    </source>
</evidence>
<reference evidence="4" key="1">
    <citation type="submission" date="2021-02" db="EMBL/GenBank/DDBJ databases">
        <title>Fulvivirga sp. S481 isolated from sea water.</title>
        <authorList>
            <person name="Bae S.S."/>
            <person name="Baek K."/>
        </authorList>
    </citation>
    <scope>NUCLEOTIDE SEQUENCE</scope>
    <source>
        <strain evidence="4">S481</strain>
    </source>
</reference>
<organism evidence="4 5">
    <name type="scientific">Fulvivirga lutea</name>
    <dbReference type="NCBI Taxonomy" id="2810512"/>
    <lineage>
        <taxon>Bacteria</taxon>
        <taxon>Pseudomonadati</taxon>
        <taxon>Bacteroidota</taxon>
        <taxon>Cytophagia</taxon>
        <taxon>Cytophagales</taxon>
        <taxon>Fulvivirgaceae</taxon>
        <taxon>Fulvivirga</taxon>
    </lineage>
</organism>
<name>A0A974WF57_9BACT</name>
<feature type="transmembrane region" description="Helical" evidence="1">
    <location>
        <begin position="119"/>
        <end position="141"/>
    </location>
</feature>
<gene>
    <name evidence="4" type="ORF">JR347_17310</name>
</gene>
<keyword evidence="5" id="KW-1185">Reference proteome</keyword>
<proteinExistence type="predicted"/>
<feature type="domain" description="SH3b" evidence="3">
    <location>
        <begin position="173"/>
        <end position="235"/>
    </location>
</feature>
<accession>A0A974WF57</accession>
<evidence type="ECO:0000259" key="3">
    <source>
        <dbReference type="PROSITE" id="PS51781"/>
    </source>
</evidence>